<dbReference type="Proteomes" id="UP000812287">
    <property type="component" value="Unassembled WGS sequence"/>
</dbReference>
<keyword evidence="2" id="KW-1133">Transmembrane helix</keyword>
<keyword evidence="2" id="KW-0812">Transmembrane</keyword>
<organism evidence="3 4">
    <name type="scientific">Guyanagaster necrorhizus</name>
    <dbReference type="NCBI Taxonomy" id="856835"/>
    <lineage>
        <taxon>Eukaryota</taxon>
        <taxon>Fungi</taxon>
        <taxon>Dikarya</taxon>
        <taxon>Basidiomycota</taxon>
        <taxon>Agaricomycotina</taxon>
        <taxon>Agaricomycetes</taxon>
        <taxon>Agaricomycetidae</taxon>
        <taxon>Agaricales</taxon>
        <taxon>Marasmiineae</taxon>
        <taxon>Physalacriaceae</taxon>
        <taxon>Guyanagaster</taxon>
    </lineage>
</organism>
<dbReference type="EMBL" id="MU250597">
    <property type="protein sequence ID" value="KAG7439393.1"/>
    <property type="molecule type" value="Genomic_DNA"/>
</dbReference>
<feature type="transmembrane region" description="Helical" evidence="2">
    <location>
        <begin position="49"/>
        <end position="69"/>
    </location>
</feature>
<evidence type="ECO:0000256" key="2">
    <source>
        <dbReference type="SAM" id="Phobius"/>
    </source>
</evidence>
<dbReference type="AlphaFoldDB" id="A0A9P7VEE8"/>
<protein>
    <submittedName>
        <fullName evidence="3">Uncharacterized protein</fullName>
    </submittedName>
</protein>
<evidence type="ECO:0000256" key="1">
    <source>
        <dbReference type="SAM" id="MobiDB-lite"/>
    </source>
</evidence>
<evidence type="ECO:0000313" key="4">
    <source>
        <dbReference type="Proteomes" id="UP000812287"/>
    </source>
</evidence>
<gene>
    <name evidence="3" type="ORF">BT62DRAFT_1014006</name>
</gene>
<reference evidence="3" key="1">
    <citation type="submission" date="2020-11" db="EMBL/GenBank/DDBJ databases">
        <title>Adaptations for nitrogen fixation in a non-lichenized fungal sporocarp promotes dispersal by wood-feeding termites.</title>
        <authorList>
            <consortium name="DOE Joint Genome Institute"/>
            <person name="Koch R.A."/>
            <person name="Yoon G."/>
            <person name="Arayal U."/>
            <person name="Lail K."/>
            <person name="Amirebrahimi M."/>
            <person name="Labutti K."/>
            <person name="Lipzen A."/>
            <person name="Riley R."/>
            <person name="Barry K."/>
            <person name="Henrissat B."/>
            <person name="Grigoriev I.V."/>
            <person name="Herr J.R."/>
            <person name="Aime M.C."/>
        </authorList>
    </citation>
    <scope>NUCLEOTIDE SEQUENCE</scope>
    <source>
        <strain evidence="3">MCA 3950</strain>
    </source>
</reference>
<name>A0A9P7VEE8_9AGAR</name>
<evidence type="ECO:0000313" key="3">
    <source>
        <dbReference type="EMBL" id="KAG7439393.1"/>
    </source>
</evidence>
<keyword evidence="2" id="KW-0472">Membrane</keyword>
<accession>A0A9P7VEE8</accession>
<comment type="caution">
    <text evidence="3">The sequence shown here is derived from an EMBL/GenBank/DDBJ whole genome shotgun (WGS) entry which is preliminary data.</text>
</comment>
<proteinExistence type="predicted"/>
<feature type="region of interest" description="Disordered" evidence="1">
    <location>
        <begin position="1"/>
        <end position="21"/>
    </location>
</feature>
<dbReference type="RefSeq" id="XP_043032893.1">
    <property type="nucleotide sequence ID" value="XM_043178141.1"/>
</dbReference>
<keyword evidence="4" id="KW-1185">Reference proteome</keyword>
<sequence>MFEGPNALADTPGRNEIQAGAPSYPAGGAQYPFMSGWTTYIEYGPSSTLTTFLLIATLCEVYIIANSVLY</sequence>
<dbReference type="GeneID" id="66100428"/>